<evidence type="ECO:0000313" key="15">
    <source>
        <dbReference type="Proteomes" id="UP000441208"/>
    </source>
</evidence>
<dbReference type="EMBL" id="QXGA01000833">
    <property type="protein sequence ID" value="KAE9139307.1"/>
    <property type="molecule type" value="Genomic_DNA"/>
</dbReference>
<dbReference type="EMBL" id="QXGE01000864">
    <property type="protein sequence ID" value="KAE9302171.1"/>
    <property type="molecule type" value="Genomic_DNA"/>
</dbReference>
<evidence type="ECO:0000313" key="17">
    <source>
        <dbReference type="Proteomes" id="UP000486351"/>
    </source>
</evidence>
<keyword evidence="11" id="KW-1185">Reference proteome</keyword>
<dbReference type="Proteomes" id="UP000460718">
    <property type="component" value="Unassembled WGS sequence"/>
</dbReference>
<evidence type="ECO:0000313" key="12">
    <source>
        <dbReference type="Proteomes" id="UP000437068"/>
    </source>
</evidence>
<dbReference type="EMBL" id="QXGF01000951">
    <property type="protein sequence ID" value="KAE8934040.1"/>
    <property type="molecule type" value="Genomic_DNA"/>
</dbReference>
<organism evidence="6 11">
    <name type="scientific">Phytophthora fragariae</name>
    <dbReference type="NCBI Taxonomy" id="53985"/>
    <lineage>
        <taxon>Eukaryota</taxon>
        <taxon>Sar</taxon>
        <taxon>Stramenopiles</taxon>
        <taxon>Oomycota</taxon>
        <taxon>Peronosporomycetes</taxon>
        <taxon>Peronosporales</taxon>
        <taxon>Peronosporaceae</taxon>
        <taxon>Phytophthora</taxon>
    </lineage>
</organism>
<dbReference type="EMBL" id="QXFW01001965">
    <property type="protein sequence ID" value="KAE8983646.1"/>
    <property type="molecule type" value="Genomic_DNA"/>
</dbReference>
<evidence type="ECO:0000313" key="13">
    <source>
        <dbReference type="Proteomes" id="UP000440367"/>
    </source>
</evidence>
<dbReference type="AlphaFoldDB" id="A0A6A3XS63"/>
<evidence type="ECO:0000313" key="16">
    <source>
        <dbReference type="Proteomes" id="UP000460718"/>
    </source>
</evidence>
<evidence type="ECO:0000256" key="1">
    <source>
        <dbReference type="SAM" id="Coils"/>
    </source>
</evidence>
<keyword evidence="1" id="KW-0175">Coiled coil</keyword>
<dbReference type="EMBL" id="QXFY01000857">
    <property type="protein sequence ID" value="KAE9334195.1"/>
    <property type="molecule type" value="Genomic_DNA"/>
</dbReference>
<evidence type="ECO:0000313" key="5">
    <source>
        <dbReference type="EMBL" id="KAE9139307.1"/>
    </source>
</evidence>
<evidence type="ECO:0000313" key="11">
    <source>
        <dbReference type="Proteomes" id="UP000433483"/>
    </source>
</evidence>
<gene>
    <name evidence="8" type="ORF">PF001_g14116</name>
    <name evidence="7" type="ORF">PF002_g16170</name>
    <name evidence="6" type="ORF">PF005_g14573</name>
    <name evidence="5" type="ORF">PF006_g13767</name>
    <name evidence="4" type="ORF">PF007_g14988</name>
    <name evidence="9" type="ORF">PF008_g14087</name>
    <name evidence="2" type="ORF">PF009_g15979</name>
    <name evidence="3" type="ORF">PF011_g21091</name>
</gene>
<dbReference type="Proteomes" id="UP000440732">
    <property type="component" value="Unassembled WGS sequence"/>
</dbReference>
<dbReference type="EMBL" id="QXFZ01000898">
    <property type="protein sequence ID" value="KAE9101832.1"/>
    <property type="molecule type" value="Genomic_DNA"/>
</dbReference>
<name>A0A6A3XS63_9STRA</name>
<proteinExistence type="predicted"/>
<evidence type="ECO:0000313" key="10">
    <source>
        <dbReference type="Proteomes" id="UP000429523"/>
    </source>
</evidence>
<comment type="caution">
    <text evidence="6">The sequence shown here is derived from an EMBL/GenBank/DDBJ whole genome shotgun (WGS) entry which is preliminary data.</text>
</comment>
<dbReference type="Proteomes" id="UP000433483">
    <property type="component" value="Unassembled WGS sequence"/>
</dbReference>
<protein>
    <submittedName>
        <fullName evidence="6">Uncharacterized protein</fullName>
    </submittedName>
</protein>
<dbReference type="Proteomes" id="UP000440367">
    <property type="component" value="Unassembled WGS sequence"/>
</dbReference>
<dbReference type="OrthoDB" id="120121at2759"/>
<evidence type="ECO:0000313" key="2">
    <source>
        <dbReference type="EMBL" id="KAE8934040.1"/>
    </source>
</evidence>
<evidence type="ECO:0000313" key="7">
    <source>
        <dbReference type="EMBL" id="KAE9219496.1"/>
    </source>
</evidence>
<evidence type="ECO:0000313" key="14">
    <source>
        <dbReference type="Proteomes" id="UP000440732"/>
    </source>
</evidence>
<evidence type="ECO:0000313" key="4">
    <source>
        <dbReference type="EMBL" id="KAE9101832.1"/>
    </source>
</evidence>
<evidence type="ECO:0000313" key="6">
    <source>
        <dbReference type="EMBL" id="KAE9202417.1"/>
    </source>
</evidence>
<sequence length="263" mass="30377">MKHECESCCALRKELVQLQEASELRATQDHDQCVAMFQQMQELVRLNDAMARGCNRRESRVGISEVEELDRTDVEVERSSTQVQRLQAIVVQQAKEIETLRRRQRDVIADGRVGLFVGNQVDDQIVLRSTLVEDGGATDTGSDDDEDRDEAHCRSAAKKHASQVRKLPLTSLHAQLKGKELQLMHYQQLIAKLEARLEQLIDRKRSMAQSYQQTTRTQQAHLKKYLAYIRQQTTEKKALERHVRELKQYVDVLEKKVVNSKWA</sequence>
<dbReference type="Proteomes" id="UP000486351">
    <property type="component" value="Unassembled WGS sequence"/>
</dbReference>
<dbReference type="EMBL" id="QXGD01000944">
    <property type="protein sequence ID" value="KAE9219496.1"/>
    <property type="molecule type" value="Genomic_DNA"/>
</dbReference>
<dbReference type="Proteomes" id="UP000429523">
    <property type="component" value="Unassembled WGS sequence"/>
</dbReference>
<feature type="coiled-coil region" evidence="1">
    <location>
        <begin position="176"/>
        <end position="256"/>
    </location>
</feature>
<dbReference type="Proteomes" id="UP000441208">
    <property type="component" value="Unassembled WGS sequence"/>
</dbReference>
<evidence type="ECO:0000313" key="8">
    <source>
        <dbReference type="EMBL" id="KAE9302171.1"/>
    </source>
</evidence>
<dbReference type="EMBL" id="QXGB01000867">
    <property type="protein sequence ID" value="KAE9202417.1"/>
    <property type="molecule type" value="Genomic_DNA"/>
</dbReference>
<evidence type="ECO:0000313" key="3">
    <source>
        <dbReference type="EMBL" id="KAE8983646.1"/>
    </source>
</evidence>
<accession>A0A6A3XS63</accession>
<dbReference type="Proteomes" id="UP000437068">
    <property type="component" value="Unassembled WGS sequence"/>
</dbReference>
<evidence type="ECO:0000313" key="9">
    <source>
        <dbReference type="EMBL" id="KAE9334195.1"/>
    </source>
</evidence>
<reference evidence="10 11" key="1">
    <citation type="submission" date="2018-08" db="EMBL/GenBank/DDBJ databases">
        <title>Genomic investigation of the strawberry pathogen Phytophthora fragariae indicates pathogenicity is determined by transcriptional variation in three key races.</title>
        <authorList>
            <person name="Adams T.M."/>
            <person name="Armitage A.D."/>
            <person name="Sobczyk M.K."/>
            <person name="Bates H.J."/>
            <person name="Dunwell J.M."/>
            <person name="Nellist C.F."/>
            <person name="Harrison R.J."/>
        </authorList>
    </citation>
    <scope>NUCLEOTIDE SEQUENCE [LARGE SCALE GENOMIC DNA]</scope>
    <source>
        <strain evidence="8 12">A4</strain>
        <strain evidence="7 13">BC-1</strain>
        <strain evidence="6 11">NOV-27</strain>
        <strain evidence="5 14">NOV-5</strain>
        <strain evidence="4 15">NOV-71</strain>
        <strain evidence="9 17">NOV-77</strain>
        <strain evidence="2 10">NOV-9</strain>
        <strain evidence="3 16">SCRP245</strain>
    </source>
</reference>